<protein>
    <recommendedName>
        <fullName evidence="3">CCHC-type domain-containing protein</fullName>
    </recommendedName>
</protein>
<dbReference type="Pfam" id="PF14111">
    <property type="entry name" value="DUF4283"/>
    <property type="match status" value="1"/>
</dbReference>
<dbReference type="PANTHER" id="PTHR31286:SF167">
    <property type="entry name" value="OS09G0268800 PROTEIN"/>
    <property type="match status" value="1"/>
</dbReference>
<feature type="compositionally biased region" description="Basic and acidic residues" evidence="2">
    <location>
        <begin position="288"/>
        <end position="310"/>
    </location>
</feature>
<sequence length="356" mass="40390">MAMQRRIKVLQANHGLFEFVLPNEESKTWVLKRTPWVINDRIIHLKSWTPAVTRQTYEELAVAPFRVQLWDVQEDCCTAKFGMKVANPTIGQVLKAGVYSCQDTGTYFLKVKAMIDFSRPLRSQIMAASEETGHFWMQLKYEHLPSICFHCGRVGHFQRECAFDPPSRKERFGPHMMTKKLGTRIYDADDISIPLPGMKKTVWVNNNIQGNRHQPMLPRKEEEAKKLADAVAKEDLDRIEFGQDSVVDGQRQPKDNLRDPAPRQNQKGFSVTRLPKLNLGLHSSRLTKGKEKLGPVKRNAELGPKEDRKANRGLTKPGREDGMGGGKKGQRARENGEGIQARKKDTPGPKSKLGLK</sequence>
<proteinExistence type="predicted"/>
<dbReference type="Proteomes" id="UP001497516">
    <property type="component" value="Chromosome 1"/>
</dbReference>
<feature type="region of interest" description="Disordered" evidence="2">
    <location>
        <begin position="241"/>
        <end position="356"/>
    </location>
</feature>
<accession>A0AAV2CBN2</accession>
<dbReference type="PANTHER" id="PTHR31286">
    <property type="entry name" value="GLYCINE-RICH CELL WALL STRUCTURAL PROTEIN 1.8-LIKE"/>
    <property type="match status" value="1"/>
</dbReference>
<name>A0AAV2CBN2_9ROSI</name>
<keyword evidence="1" id="KW-0863">Zinc-finger</keyword>
<dbReference type="InterPro" id="IPR025836">
    <property type="entry name" value="Zn_knuckle_CX2CX4HX4C"/>
</dbReference>
<evidence type="ECO:0000259" key="3">
    <source>
        <dbReference type="PROSITE" id="PS50158"/>
    </source>
</evidence>
<keyword evidence="5" id="KW-1185">Reference proteome</keyword>
<keyword evidence="1" id="KW-0862">Zinc</keyword>
<dbReference type="InterPro" id="IPR040256">
    <property type="entry name" value="At4g02000-like"/>
</dbReference>
<evidence type="ECO:0000313" key="5">
    <source>
        <dbReference type="Proteomes" id="UP001497516"/>
    </source>
</evidence>
<evidence type="ECO:0000256" key="1">
    <source>
        <dbReference type="PROSITE-ProRule" id="PRU00047"/>
    </source>
</evidence>
<dbReference type="InterPro" id="IPR001878">
    <property type="entry name" value="Znf_CCHC"/>
</dbReference>
<gene>
    <name evidence="4" type="ORF">LTRI10_LOCUS1583</name>
</gene>
<feature type="compositionally biased region" description="Basic and acidic residues" evidence="2">
    <location>
        <begin position="251"/>
        <end position="261"/>
    </location>
</feature>
<dbReference type="GO" id="GO:0008270">
    <property type="term" value="F:zinc ion binding"/>
    <property type="evidence" value="ECO:0007669"/>
    <property type="project" value="UniProtKB-KW"/>
</dbReference>
<dbReference type="SUPFAM" id="SSF57756">
    <property type="entry name" value="Retrovirus zinc finger-like domains"/>
    <property type="match status" value="1"/>
</dbReference>
<reference evidence="4 5" key="1">
    <citation type="submission" date="2024-04" db="EMBL/GenBank/DDBJ databases">
        <authorList>
            <person name="Fracassetti M."/>
        </authorList>
    </citation>
    <scope>NUCLEOTIDE SEQUENCE [LARGE SCALE GENOMIC DNA]</scope>
</reference>
<dbReference type="PROSITE" id="PS50158">
    <property type="entry name" value="ZF_CCHC"/>
    <property type="match status" value="1"/>
</dbReference>
<dbReference type="AlphaFoldDB" id="A0AAV2CBN2"/>
<feature type="domain" description="CCHC-type" evidence="3">
    <location>
        <begin position="148"/>
        <end position="161"/>
    </location>
</feature>
<feature type="compositionally biased region" description="Basic and acidic residues" evidence="2">
    <location>
        <begin position="331"/>
        <end position="347"/>
    </location>
</feature>
<dbReference type="GO" id="GO:0003676">
    <property type="term" value="F:nucleic acid binding"/>
    <property type="evidence" value="ECO:0007669"/>
    <property type="project" value="InterPro"/>
</dbReference>
<dbReference type="Pfam" id="PF14392">
    <property type="entry name" value="zf-CCHC_4"/>
    <property type="match status" value="1"/>
</dbReference>
<dbReference type="InterPro" id="IPR036875">
    <property type="entry name" value="Znf_CCHC_sf"/>
</dbReference>
<dbReference type="InterPro" id="IPR025558">
    <property type="entry name" value="DUF4283"/>
</dbReference>
<evidence type="ECO:0000256" key="2">
    <source>
        <dbReference type="SAM" id="MobiDB-lite"/>
    </source>
</evidence>
<dbReference type="EMBL" id="OZ034813">
    <property type="protein sequence ID" value="CAL1353704.1"/>
    <property type="molecule type" value="Genomic_DNA"/>
</dbReference>
<keyword evidence="1" id="KW-0479">Metal-binding</keyword>
<organism evidence="4 5">
    <name type="scientific">Linum trigynum</name>
    <dbReference type="NCBI Taxonomy" id="586398"/>
    <lineage>
        <taxon>Eukaryota</taxon>
        <taxon>Viridiplantae</taxon>
        <taxon>Streptophyta</taxon>
        <taxon>Embryophyta</taxon>
        <taxon>Tracheophyta</taxon>
        <taxon>Spermatophyta</taxon>
        <taxon>Magnoliopsida</taxon>
        <taxon>eudicotyledons</taxon>
        <taxon>Gunneridae</taxon>
        <taxon>Pentapetalae</taxon>
        <taxon>rosids</taxon>
        <taxon>fabids</taxon>
        <taxon>Malpighiales</taxon>
        <taxon>Linaceae</taxon>
        <taxon>Linum</taxon>
    </lineage>
</organism>
<evidence type="ECO:0000313" key="4">
    <source>
        <dbReference type="EMBL" id="CAL1353704.1"/>
    </source>
</evidence>